<gene>
    <name evidence="7" type="ORF">AB7P39_04125</name>
</gene>
<comment type="subcellular location">
    <subcellularLocation>
        <location evidence="1">Membrane</location>
        <topology evidence="1">Multi-pass membrane protein</topology>
    </subcellularLocation>
</comment>
<comment type="caution">
    <text evidence="7">The sequence shown here is derived from an EMBL/GenBank/DDBJ whole genome shotgun (WGS) entry which is preliminary data.</text>
</comment>
<dbReference type="Pfam" id="PF02361">
    <property type="entry name" value="CbiQ"/>
    <property type="match status" value="1"/>
</dbReference>
<name>A0ABV5EQF9_9MICO</name>
<evidence type="ECO:0000256" key="2">
    <source>
        <dbReference type="ARBA" id="ARBA00022475"/>
    </source>
</evidence>
<dbReference type="EMBL" id="JBHLHV010000001">
    <property type="protein sequence ID" value="MFB8892027.1"/>
    <property type="molecule type" value="Genomic_DNA"/>
</dbReference>
<dbReference type="InterPro" id="IPR051611">
    <property type="entry name" value="ECF_transporter_component"/>
</dbReference>
<keyword evidence="2" id="KW-1003">Cell membrane</keyword>
<keyword evidence="4 6" id="KW-1133">Transmembrane helix</keyword>
<evidence type="ECO:0000256" key="3">
    <source>
        <dbReference type="ARBA" id="ARBA00022692"/>
    </source>
</evidence>
<feature type="transmembrane region" description="Helical" evidence="6">
    <location>
        <begin position="23"/>
        <end position="48"/>
    </location>
</feature>
<organism evidence="7 8">
    <name type="scientific">Microbacterium plantarum</name>
    <dbReference type="NCBI Taxonomy" id="1816425"/>
    <lineage>
        <taxon>Bacteria</taxon>
        <taxon>Bacillati</taxon>
        <taxon>Actinomycetota</taxon>
        <taxon>Actinomycetes</taxon>
        <taxon>Micrococcales</taxon>
        <taxon>Microbacteriaceae</taxon>
        <taxon>Microbacterium</taxon>
    </lineage>
</organism>
<proteinExistence type="predicted"/>
<dbReference type="CDD" id="cd16914">
    <property type="entry name" value="EcfT"/>
    <property type="match status" value="1"/>
</dbReference>
<evidence type="ECO:0000256" key="1">
    <source>
        <dbReference type="ARBA" id="ARBA00004141"/>
    </source>
</evidence>
<feature type="transmembrane region" description="Helical" evidence="6">
    <location>
        <begin position="68"/>
        <end position="85"/>
    </location>
</feature>
<dbReference type="InterPro" id="IPR003339">
    <property type="entry name" value="ABC/ECF_trnsptr_transmembrane"/>
</dbReference>
<sequence length="263" mass="27296">MSAPVHLEAAPRGVATLNPVAKLLAALLIALPLVITIDPVSAGVALLLELPLLLASGVGWRRFWMRTLPLWIAAPAAAVTISLYGERSGAEVFSWAFVHVSEGSLALGLAAALRVLAIGLPAVVLFITVDPTDLADGLAQILRLPARFVIGGLAGMRMLGLLAEDWRALALARRARGVADAGRLRRTLGMAFALLVLAIRRGSALATAMEARAFGAPVRRTWARESRLAASDVAVMAGGLAISVTAVAVSVAVGAFHPIFGPS</sequence>
<evidence type="ECO:0000256" key="5">
    <source>
        <dbReference type="ARBA" id="ARBA00023136"/>
    </source>
</evidence>
<keyword evidence="8" id="KW-1185">Reference proteome</keyword>
<dbReference type="RefSeq" id="WP_114589073.1">
    <property type="nucleotide sequence ID" value="NZ_CP141117.1"/>
</dbReference>
<evidence type="ECO:0000313" key="8">
    <source>
        <dbReference type="Proteomes" id="UP001589643"/>
    </source>
</evidence>
<evidence type="ECO:0000256" key="4">
    <source>
        <dbReference type="ARBA" id="ARBA00022989"/>
    </source>
</evidence>
<feature type="transmembrane region" description="Helical" evidence="6">
    <location>
        <begin position="233"/>
        <end position="260"/>
    </location>
</feature>
<evidence type="ECO:0000256" key="6">
    <source>
        <dbReference type="SAM" id="Phobius"/>
    </source>
</evidence>
<keyword evidence="5 6" id="KW-0472">Membrane</keyword>
<dbReference type="PANTHER" id="PTHR34857:SF2">
    <property type="entry name" value="SLL0384 PROTEIN"/>
    <property type="match status" value="1"/>
</dbReference>
<dbReference type="PANTHER" id="PTHR34857">
    <property type="entry name" value="SLL0384 PROTEIN"/>
    <property type="match status" value="1"/>
</dbReference>
<reference evidence="7 8" key="1">
    <citation type="submission" date="2024-08" db="EMBL/GenBank/DDBJ databases">
        <title>Heavy metals resistant antinobacteria isolated from wastewater.</title>
        <authorList>
            <person name="Roman Ponce B."/>
            <person name="Blanco Mercado M.A."/>
            <person name="Avila Aldana I.N."/>
            <person name="Morales Arrieta S."/>
        </authorList>
    </citation>
    <scope>NUCLEOTIDE SEQUENCE [LARGE SCALE GENOMIC DNA]</scope>
    <source>
        <strain evidence="8">sma-1</strain>
    </source>
</reference>
<accession>A0ABV5EQF9</accession>
<feature type="transmembrane region" description="Helical" evidence="6">
    <location>
        <begin position="105"/>
        <end position="129"/>
    </location>
</feature>
<keyword evidence="3 6" id="KW-0812">Transmembrane</keyword>
<evidence type="ECO:0000313" key="7">
    <source>
        <dbReference type="EMBL" id="MFB8892027.1"/>
    </source>
</evidence>
<protein>
    <submittedName>
        <fullName evidence="7">Energy-coupling factor transporter transmembrane component T family protein</fullName>
    </submittedName>
</protein>
<dbReference type="Proteomes" id="UP001589643">
    <property type="component" value="Unassembled WGS sequence"/>
</dbReference>